<keyword evidence="6" id="KW-0418">Kinase</keyword>
<dbReference type="Gene3D" id="1.10.510.10">
    <property type="entry name" value="Transferase(Phosphotransferase) domain 1"/>
    <property type="match status" value="1"/>
</dbReference>
<evidence type="ECO:0000313" key="10">
    <source>
        <dbReference type="Proteomes" id="UP000824469"/>
    </source>
</evidence>
<keyword evidence="5" id="KW-0547">Nucleotide-binding</keyword>
<dbReference type="Pfam" id="PF00069">
    <property type="entry name" value="Pkinase"/>
    <property type="match status" value="1"/>
</dbReference>
<dbReference type="PROSITE" id="PS00108">
    <property type="entry name" value="PROTEIN_KINASE_ST"/>
    <property type="match status" value="1"/>
</dbReference>
<dbReference type="InterPro" id="IPR011009">
    <property type="entry name" value="Kinase-like_dom_sf"/>
</dbReference>
<comment type="similarity">
    <text evidence="1">Belongs to the protein kinase superfamily. Ser/Thr protein kinase family.</text>
</comment>
<keyword evidence="7" id="KW-0067">ATP-binding</keyword>
<dbReference type="InterPro" id="IPR008271">
    <property type="entry name" value="Ser/Thr_kinase_AS"/>
</dbReference>
<evidence type="ECO:0000256" key="1">
    <source>
        <dbReference type="ARBA" id="ARBA00008684"/>
    </source>
</evidence>
<keyword evidence="4" id="KW-0677">Repeat</keyword>
<dbReference type="InterPro" id="IPR052059">
    <property type="entry name" value="CR_Ser/Thr_kinase"/>
</dbReference>
<reference evidence="9 10" key="1">
    <citation type="journal article" date="2021" name="Nat. Plants">
        <title>The Taxus genome provides insights into paclitaxel biosynthesis.</title>
        <authorList>
            <person name="Xiong X."/>
            <person name="Gou J."/>
            <person name="Liao Q."/>
            <person name="Li Y."/>
            <person name="Zhou Q."/>
            <person name="Bi G."/>
            <person name="Li C."/>
            <person name="Du R."/>
            <person name="Wang X."/>
            <person name="Sun T."/>
            <person name="Guo L."/>
            <person name="Liang H."/>
            <person name="Lu P."/>
            <person name="Wu Y."/>
            <person name="Zhang Z."/>
            <person name="Ro D.K."/>
            <person name="Shang Y."/>
            <person name="Huang S."/>
            <person name="Yan J."/>
        </authorList>
    </citation>
    <scope>NUCLEOTIDE SEQUENCE [LARGE SCALE GENOMIC DNA]</scope>
    <source>
        <strain evidence="9">Ta-2019</strain>
    </source>
</reference>
<keyword evidence="2" id="KW-0433">Leucine-rich repeat</keyword>
<feature type="domain" description="Protein kinase" evidence="8">
    <location>
        <begin position="1"/>
        <end position="161"/>
    </location>
</feature>
<keyword evidence="3" id="KW-0808">Transferase</keyword>
<evidence type="ECO:0000256" key="3">
    <source>
        <dbReference type="ARBA" id="ARBA00022679"/>
    </source>
</evidence>
<name>A0AA38CTX2_TAXCH</name>
<dbReference type="GO" id="GO:0004672">
    <property type="term" value="F:protein kinase activity"/>
    <property type="evidence" value="ECO:0007669"/>
    <property type="project" value="InterPro"/>
</dbReference>
<dbReference type="EMBL" id="JAHRHJ020000009">
    <property type="protein sequence ID" value="KAH9302384.1"/>
    <property type="molecule type" value="Genomic_DNA"/>
</dbReference>
<evidence type="ECO:0000256" key="2">
    <source>
        <dbReference type="ARBA" id="ARBA00022614"/>
    </source>
</evidence>
<feature type="non-terminal residue" evidence="9">
    <location>
        <position position="161"/>
    </location>
</feature>
<dbReference type="AlphaFoldDB" id="A0AA38CTX2"/>
<sequence>WRDMRHVLSDWSASHQNTCGWNGVSCNKFNAVTTARGLGYIHHDCSPPILHRDVKSSNILLDVDFEAKIVDFGVSGELDRLGNEYSTSGFVGSHRYMAPEYANRLKVCEKSDVYIFGLVLLEVVSGMKVTGDVAYSEGVHITQWIRNIIQMEELAELSALD</sequence>
<evidence type="ECO:0000256" key="7">
    <source>
        <dbReference type="ARBA" id="ARBA00022840"/>
    </source>
</evidence>
<dbReference type="Pfam" id="PF08263">
    <property type="entry name" value="LRRNT_2"/>
    <property type="match status" value="1"/>
</dbReference>
<dbReference type="InterPro" id="IPR000719">
    <property type="entry name" value="Prot_kinase_dom"/>
</dbReference>
<accession>A0AA38CTX2</accession>
<gene>
    <name evidence="9" type="ORF">KI387_013967</name>
</gene>
<evidence type="ECO:0000313" key="9">
    <source>
        <dbReference type="EMBL" id="KAH9302384.1"/>
    </source>
</evidence>
<comment type="caution">
    <text evidence="9">The sequence shown here is derived from an EMBL/GenBank/DDBJ whole genome shotgun (WGS) entry which is preliminary data.</text>
</comment>
<dbReference type="SUPFAM" id="SSF56112">
    <property type="entry name" value="Protein kinase-like (PK-like)"/>
    <property type="match status" value="1"/>
</dbReference>
<keyword evidence="10" id="KW-1185">Reference proteome</keyword>
<proteinExistence type="inferred from homology"/>
<feature type="non-terminal residue" evidence="9">
    <location>
        <position position="1"/>
    </location>
</feature>
<dbReference type="PROSITE" id="PS50011">
    <property type="entry name" value="PROTEIN_KINASE_DOM"/>
    <property type="match status" value="1"/>
</dbReference>
<dbReference type="GO" id="GO:0005524">
    <property type="term" value="F:ATP binding"/>
    <property type="evidence" value="ECO:0007669"/>
    <property type="project" value="UniProtKB-KW"/>
</dbReference>
<protein>
    <recommendedName>
        <fullName evidence="8">Protein kinase domain-containing protein</fullName>
    </recommendedName>
</protein>
<evidence type="ECO:0000256" key="5">
    <source>
        <dbReference type="ARBA" id="ARBA00022741"/>
    </source>
</evidence>
<dbReference type="Proteomes" id="UP000824469">
    <property type="component" value="Unassembled WGS sequence"/>
</dbReference>
<evidence type="ECO:0000256" key="4">
    <source>
        <dbReference type="ARBA" id="ARBA00022737"/>
    </source>
</evidence>
<dbReference type="PANTHER" id="PTHR47973">
    <property type="entry name" value="CYSTEINE-RICH RECEPTOR-LIKE PROTEIN KINASE 3"/>
    <property type="match status" value="1"/>
</dbReference>
<evidence type="ECO:0000259" key="8">
    <source>
        <dbReference type="PROSITE" id="PS50011"/>
    </source>
</evidence>
<dbReference type="OMA" id="HITQWIR"/>
<organism evidence="9 10">
    <name type="scientific">Taxus chinensis</name>
    <name type="common">Chinese yew</name>
    <name type="synonym">Taxus wallichiana var. chinensis</name>
    <dbReference type="NCBI Taxonomy" id="29808"/>
    <lineage>
        <taxon>Eukaryota</taxon>
        <taxon>Viridiplantae</taxon>
        <taxon>Streptophyta</taxon>
        <taxon>Embryophyta</taxon>
        <taxon>Tracheophyta</taxon>
        <taxon>Spermatophyta</taxon>
        <taxon>Pinopsida</taxon>
        <taxon>Pinidae</taxon>
        <taxon>Conifers II</taxon>
        <taxon>Cupressales</taxon>
        <taxon>Taxaceae</taxon>
        <taxon>Taxus</taxon>
    </lineage>
</organism>
<dbReference type="InterPro" id="IPR013210">
    <property type="entry name" value="LRR_N_plant-typ"/>
</dbReference>
<evidence type="ECO:0000256" key="6">
    <source>
        <dbReference type="ARBA" id="ARBA00022777"/>
    </source>
</evidence>